<dbReference type="PANTHER" id="PTHR42874">
    <property type="entry name" value="URICASE"/>
    <property type="match status" value="1"/>
</dbReference>
<evidence type="ECO:0000256" key="3">
    <source>
        <dbReference type="ARBA" id="ARBA00004831"/>
    </source>
</evidence>
<evidence type="ECO:0000256" key="2">
    <source>
        <dbReference type="ARBA" id="ARBA00004275"/>
    </source>
</evidence>
<keyword evidence="9" id="KW-0576">Peroxisome</keyword>
<name>A0A9D4BX50_DREPO</name>
<keyword evidence="8" id="KW-0560">Oxidoreductase</keyword>
<evidence type="ECO:0000313" key="13">
    <source>
        <dbReference type="Proteomes" id="UP000828390"/>
    </source>
</evidence>
<reference evidence="12" key="1">
    <citation type="journal article" date="2019" name="bioRxiv">
        <title>The Genome of the Zebra Mussel, Dreissena polymorpha: A Resource for Invasive Species Research.</title>
        <authorList>
            <person name="McCartney M.A."/>
            <person name="Auch B."/>
            <person name="Kono T."/>
            <person name="Mallez S."/>
            <person name="Zhang Y."/>
            <person name="Obille A."/>
            <person name="Becker A."/>
            <person name="Abrahante J.E."/>
            <person name="Garbe J."/>
            <person name="Badalamenti J.P."/>
            <person name="Herman A."/>
            <person name="Mangelson H."/>
            <person name="Liachko I."/>
            <person name="Sullivan S."/>
            <person name="Sone E.D."/>
            <person name="Koren S."/>
            <person name="Silverstein K.A.T."/>
            <person name="Beckman K.B."/>
            <person name="Gohl D.M."/>
        </authorList>
    </citation>
    <scope>NUCLEOTIDE SEQUENCE</scope>
    <source>
        <strain evidence="12">Duluth1</strain>
        <tissue evidence="12">Whole animal</tissue>
    </source>
</reference>
<dbReference type="GO" id="GO:0006145">
    <property type="term" value="P:purine nucleobase catabolic process"/>
    <property type="evidence" value="ECO:0007669"/>
    <property type="project" value="TreeGrafter"/>
</dbReference>
<evidence type="ECO:0000256" key="10">
    <source>
        <dbReference type="ARBA" id="ARBA00031317"/>
    </source>
</evidence>
<proteinExistence type="inferred from homology"/>
<evidence type="ECO:0000256" key="6">
    <source>
        <dbReference type="ARBA" id="ARBA00017098"/>
    </source>
</evidence>
<evidence type="ECO:0000256" key="8">
    <source>
        <dbReference type="ARBA" id="ARBA00023002"/>
    </source>
</evidence>
<comment type="pathway">
    <text evidence="3">Purine metabolism; urate degradation; (S)-allantoin from urate: step 1/3.</text>
</comment>
<comment type="subcellular location">
    <subcellularLocation>
        <location evidence="2">Peroxisome</location>
    </subcellularLocation>
</comment>
<keyword evidence="7" id="KW-0659">Purine metabolism</keyword>
<evidence type="ECO:0000313" key="12">
    <source>
        <dbReference type="EMBL" id="KAH3710613.1"/>
    </source>
</evidence>
<dbReference type="Pfam" id="PF01014">
    <property type="entry name" value="Uricase"/>
    <property type="match status" value="1"/>
</dbReference>
<evidence type="ECO:0000256" key="5">
    <source>
        <dbReference type="ARBA" id="ARBA00012598"/>
    </source>
</evidence>
<dbReference type="AlphaFoldDB" id="A0A9D4BX50"/>
<comment type="catalytic activity">
    <reaction evidence="11">
        <text>urate + O2 + H2O = 5-hydroxyisourate + H2O2</text>
        <dbReference type="Rhea" id="RHEA:21368"/>
        <dbReference type="ChEBI" id="CHEBI:15377"/>
        <dbReference type="ChEBI" id="CHEBI:15379"/>
        <dbReference type="ChEBI" id="CHEBI:16240"/>
        <dbReference type="ChEBI" id="CHEBI:17775"/>
        <dbReference type="ChEBI" id="CHEBI:18072"/>
        <dbReference type="EC" id="1.7.3.3"/>
    </reaction>
</comment>
<organism evidence="12 13">
    <name type="scientific">Dreissena polymorpha</name>
    <name type="common">Zebra mussel</name>
    <name type="synonym">Mytilus polymorpha</name>
    <dbReference type="NCBI Taxonomy" id="45954"/>
    <lineage>
        <taxon>Eukaryota</taxon>
        <taxon>Metazoa</taxon>
        <taxon>Spiralia</taxon>
        <taxon>Lophotrochozoa</taxon>
        <taxon>Mollusca</taxon>
        <taxon>Bivalvia</taxon>
        <taxon>Autobranchia</taxon>
        <taxon>Heteroconchia</taxon>
        <taxon>Euheterodonta</taxon>
        <taxon>Imparidentia</taxon>
        <taxon>Neoheterodontei</taxon>
        <taxon>Myida</taxon>
        <taxon>Dreissenoidea</taxon>
        <taxon>Dreissenidae</taxon>
        <taxon>Dreissena</taxon>
    </lineage>
</organism>
<comment type="caution">
    <text evidence="12">The sequence shown here is derived from an EMBL/GenBank/DDBJ whole genome shotgun (WGS) entry which is preliminary data.</text>
</comment>
<protein>
    <recommendedName>
        <fullName evidence="6">Uricase</fullName>
        <ecNumber evidence="5">1.7.3.3</ecNumber>
    </recommendedName>
    <alternativeName>
        <fullName evidence="10">Urate oxidase</fullName>
    </alternativeName>
</protein>
<dbReference type="EMBL" id="JAIWYP010000014">
    <property type="protein sequence ID" value="KAH3710613.1"/>
    <property type="molecule type" value="Genomic_DNA"/>
</dbReference>
<dbReference type="GO" id="GO:0019628">
    <property type="term" value="P:urate catabolic process"/>
    <property type="evidence" value="ECO:0007669"/>
    <property type="project" value="TreeGrafter"/>
</dbReference>
<keyword evidence="13" id="KW-1185">Reference proteome</keyword>
<evidence type="ECO:0000256" key="1">
    <source>
        <dbReference type="ARBA" id="ARBA00003860"/>
    </source>
</evidence>
<dbReference type="GO" id="GO:0005777">
    <property type="term" value="C:peroxisome"/>
    <property type="evidence" value="ECO:0007669"/>
    <property type="project" value="UniProtKB-SubCell"/>
</dbReference>
<dbReference type="EC" id="1.7.3.3" evidence="5"/>
<evidence type="ECO:0000256" key="4">
    <source>
        <dbReference type="ARBA" id="ARBA00009760"/>
    </source>
</evidence>
<dbReference type="PANTHER" id="PTHR42874:SF1">
    <property type="entry name" value="URICASE"/>
    <property type="match status" value="1"/>
</dbReference>
<dbReference type="InterPro" id="IPR002042">
    <property type="entry name" value="Uricase"/>
</dbReference>
<sequence length="180" mass="20858">MSEVSQMRNERPVVTSGFRDLRVLKMTQSIFNNFHPDASKQRRPRVNRRVATDTQKNTVYIREKKHEIKYVVTFALISSNHFMSKYGHVVDAKISVLEYQWKRVQIETASQICTSTASRQDDRVLSAEVTASWWFNTATGFCCDKAWETIKATKMEKLRDQQTDGTEMQPSPLLFMKALA</sequence>
<comment type="function">
    <text evidence="1">Catalyzes the oxidation of uric acid to 5-hydroxyisourate, which is further processed to form (S)-allantoin.</text>
</comment>
<evidence type="ECO:0000256" key="11">
    <source>
        <dbReference type="ARBA" id="ARBA00048818"/>
    </source>
</evidence>
<accession>A0A9D4BX50</accession>
<dbReference type="Gene3D" id="3.10.270.10">
    <property type="entry name" value="Urate Oxidase"/>
    <property type="match status" value="2"/>
</dbReference>
<evidence type="ECO:0000256" key="7">
    <source>
        <dbReference type="ARBA" id="ARBA00022631"/>
    </source>
</evidence>
<gene>
    <name evidence="12" type="ORF">DPMN_070102</name>
</gene>
<comment type="similarity">
    <text evidence="4">Belongs to the uricase family.</text>
</comment>
<reference evidence="12" key="2">
    <citation type="submission" date="2020-11" db="EMBL/GenBank/DDBJ databases">
        <authorList>
            <person name="McCartney M.A."/>
            <person name="Auch B."/>
            <person name="Kono T."/>
            <person name="Mallez S."/>
            <person name="Becker A."/>
            <person name="Gohl D.M."/>
            <person name="Silverstein K.A.T."/>
            <person name="Koren S."/>
            <person name="Bechman K.B."/>
            <person name="Herman A."/>
            <person name="Abrahante J.E."/>
            <person name="Garbe J."/>
        </authorList>
    </citation>
    <scope>NUCLEOTIDE SEQUENCE</scope>
    <source>
        <strain evidence="12">Duluth1</strain>
        <tissue evidence="12">Whole animal</tissue>
    </source>
</reference>
<dbReference type="SUPFAM" id="SSF55620">
    <property type="entry name" value="Tetrahydrobiopterin biosynthesis enzymes-like"/>
    <property type="match status" value="1"/>
</dbReference>
<dbReference type="Proteomes" id="UP000828390">
    <property type="component" value="Unassembled WGS sequence"/>
</dbReference>
<evidence type="ECO:0000256" key="9">
    <source>
        <dbReference type="ARBA" id="ARBA00023140"/>
    </source>
</evidence>
<dbReference type="GO" id="GO:0004846">
    <property type="term" value="F:urate oxidase activity"/>
    <property type="evidence" value="ECO:0007669"/>
    <property type="project" value="UniProtKB-EC"/>
</dbReference>